<keyword evidence="1" id="KW-0472">Membrane</keyword>
<dbReference type="Proteomes" id="UP000267128">
    <property type="component" value="Unassembled WGS sequence"/>
</dbReference>
<proteinExistence type="predicted"/>
<feature type="transmembrane region" description="Helical" evidence="1">
    <location>
        <begin position="33"/>
        <end position="53"/>
    </location>
</feature>
<protein>
    <submittedName>
        <fullName evidence="2">Uncharacterized protein</fullName>
    </submittedName>
</protein>
<dbReference type="RefSeq" id="WP_123228781.1">
    <property type="nucleotide sequence ID" value="NZ_RJSE01000008.1"/>
</dbReference>
<organism evidence="2 3">
    <name type="scientific">Nocardioides marmoriginsengisoli</name>
    <dbReference type="NCBI Taxonomy" id="661483"/>
    <lineage>
        <taxon>Bacteria</taxon>
        <taxon>Bacillati</taxon>
        <taxon>Actinomycetota</taxon>
        <taxon>Actinomycetes</taxon>
        <taxon>Propionibacteriales</taxon>
        <taxon>Nocardioidaceae</taxon>
        <taxon>Nocardioides</taxon>
    </lineage>
</organism>
<dbReference type="OrthoDB" id="3874005at2"/>
<feature type="transmembrane region" description="Helical" evidence="1">
    <location>
        <begin position="65"/>
        <end position="87"/>
    </location>
</feature>
<evidence type="ECO:0000313" key="2">
    <source>
        <dbReference type="EMBL" id="RNL61065.1"/>
    </source>
</evidence>
<keyword evidence="1" id="KW-1133">Transmembrane helix</keyword>
<reference evidence="2 3" key="1">
    <citation type="submission" date="2018-11" db="EMBL/GenBank/DDBJ databases">
        <authorList>
            <person name="Li F."/>
        </authorList>
    </citation>
    <scope>NUCLEOTIDE SEQUENCE [LARGE SCALE GENOMIC DNA]</scope>
    <source>
        <strain evidence="2 3">Gsoil 097</strain>
    </source>
</reference>
<evidence type="ECO:0000256" key="1">
    <source>
        <dbReference type="SAM" id="Phobius"/>
    </source>
</evidence>
<gene>
    <name evidence="2" type="ORF">EFK50_16930</name>
</gene>
<dbReference type="EMBL" id="RJSE01000008">
    <property type="protein sequence ID" value="RNL61065.1"/>
    <property type="molecule type" value="Genomic_DNA"/>
</dbReference>
<evidence type="ECO:0000313" key="3">
    <source>
        <dbReference type="Proteomes" id="UP000267128"/>
    </source>
</evidence>
<sequence length="175" mass="18201">MTAQRSAVEARLSLADFAPKPAARPGIWSLAQFGRVVTLWLLAFVVLAVATVGARGDANPENSGLWILLGLVGGLLGGAGTTFWLVAGTRAVRQRQQVFATRLAVLSPQLQEHLGVTGEEPVPDDTVVDPGGSTLVRLDQGTLYHRSDCLLVAGKASVVVDAVDSSLTACGVCSP</sequence>
<keyword evidence="3" id="KW-1185">Reference proteome</keyword>
<comment type="caution">
    <text evidence="2">The sequence shown here is derived from an EMBL/GenBank/DDBJ whole genome shotgun (WGS) entry which is preliminary data.</text>
</comment>
<keyword evidence="1" id="KW-0812">Transmembrane</keyword>
<accession>A0A3N0CC84</accession>
<dbReference type="AlphaFoldDB" id="A0A3N0CC84"/>
<name>A0A3N0CC84_9ACTN</name>